<feature type="transmembrane region" description="Helical" evidence="1">
    <location>
        <begin position="39"/>
        <end position="57"/>
    </location>
</feature>
<keyword evidence="1" id="KW-0472">Membrane</keyword>
<keyword evidence="1" id="KW-1133">Transmembrane helix</keyword>
<accession>A0A0N5ATI3</accession>
<dbReference type="AlphaFoldDB" id="A0A0N5ATI3"/>
<dbReference type="STRING" id="451379.A0A0N5ATI3"/>
<keyword evidence="1" id="KW-0812">Transmembrane</keyword>
<proteinExistence type="predicted"/>
<evidence type="ECO:0000313" key="2">
    <source>
        <dbReference type="Proteomes" id="UP000046393"/>
    </source>
</evidence>
<feature type="transmembrane region" description="Helical" evidence="1">
    <location>
        <begin position="111"/>
        <end position="135"/>
    </location>
</feature>
<protein>
    <submittedName>
        <fullName evidence="3">DUF4149 domain-containing protein</fullName>
    </submittedName>
</protein>
<dbReference type="Proteomes" id="UP000046393">
    <property type="component" value="Unplaced"/>
</dbReference>
<dbReference type="WBParaSite" id="SMUV_0000813901-mRNA-1">
    <property type="protein sequence ID" value="SMUV_0000813901-mRNA-1"/>
    <property type="gene ID" value="SMUV_0000813901"/>
</dbReference>
<evidence type="ECO:0000256" key="1">
    <source>
        <dbReference type="SAM" id="Phobius"/>
    </source>
</evidence>
<name>A0A0N5ATI3_9BILA</name>
<organism evidence="2 3">
    <name type="scientific">Syphacia muris</name>
    <dbReference type="NCBI Taxonomy" id="451379"/>
    <lineage>
        <taxon>Eukaryota</taxon>
        <taxon>Metazoa</taxon>
        <taxon>Ecdysozoa</taxon>
        <taxon>Nematoda</taxon>
        <taxon>Chromadorea</taxon>
        <taxon>Rhabditida</taxon>
        <taxon>Spirurina</taxon>
        <taxon>Oxyuridomorpha</taxon>
        <taxon>Oxyuroidea</taxon>
        <taxon>Oxyuridae</taxon>
        <taxon>Syphacia</taxon>
    </lineage>
</organism>
<keyword evidence="2" id="KW-1185">Reference proteome</keyword>
<sequence>MRHHPIPATFIIGPQLTNPKSHRRCGVHVQTLLLIHHPITAIISVLGITIGALLLIFPKFHQKSPIFRQVFQLTKPWMLIPQLCILTTLCGLEAFAILSIITLNIIGSKLIWVSTIIAIIFAVCSASNLYALVLVRNFVCERKEAVDKIMANEKTVTFKEHLPRKRHII</sequence>
<feature type="transmembrane region" description="Helical" evidence="1">
    <location>
        <begin position="78"/>
        <end position="105"/>
    </location>
</feature>
<reference evidence="3" key="1">
    <citation type="submission" date="2017-02" db="UniProtKB">
        <authorList>
            <consortium name="WormBaseParasite"/>
        </authorList>
    </citation>
    <scope>IDENTIFICATION</scope>
</reference>
<evidence type="ECO:0000313" key="3">
    <source>
        <dbReference type="WBParaSite" id="SMUV_0000813901-mRNA-1"/>
    </source>
</evidence>